<name>A0A0D7A947_9AGAR</name>
<dbReference type="InterPro" id="IPR042099">
    <property type="entry name" value="ANL_N_sf"/>
</dbReference>
<dbReference type="SUPFAM" id="SSF56801">
    <property type="entry name" value="Acetyl-CoA synthetase-like"/>
    <property type="match status" value="1"/>
</dbReference>
<organism evidence="3 4">
    <name type="scientific">Fistulina hepatica ATCC 64428</name>
    <dbReference type="NCBI Taxonomy" id="1128425"/>
    <lineage>
        <taxon>Eukaryota</taxon>
        <taxon>Fungi</taxon>
        <taxon>Dikarya</taxon>
        <taxon>Basidiomycota</taxon>
        <taxon>Agaricomycotina</taxon>
        <taxon>Agaricomycetes</taxon>
        <taxon>Agaricomycetidae</taxon>
        <taxon>Agaricales</taxon>
        <taxon>Fistulinaceae</taxon>
        <taxon>Fistulina</taxon>
    </lineage>
</organism>
<gene>
    <name evidence="3" type="ORF">FISHEDRAFT_45541</name>
</gene>
<dbReference type="GO" id="GO:0006631">
    <property type="term" value="P:fatty acid metabolic process"/>
    <property type="evidence" value="ECO:0007669"/>
    <property type="project" value="TreeGrafter"/>
</dbReference>
<accession>A0A0D7A947</accession>
<dbReference type="GO" id="GO:0031956">
    <property type="term" value="F:medium-chain fatty acid-CoA ligase activity"/>
    <property type="evidence" value="ECO:0007669"/>
    <property type="project" value="TreeGrafter"/>
</dbReference>
<dbReference type="Pfam" id="PF00501">
    <property type="entry name" value="AMP-binding"/>
    <property type="match status" value="1"/>
</dbReference>
<evidence type="ECO:0000259" key="2">
    <source>
        <dbReference type="Pfam" id="PF13193"/>
    </source>
</evidence>
<dbReference type="OrthoDB" id="10253115at2759"/>
<dbReference type="InterPro" id="IPR000873">
    <property type="entry name" value="AMP-dep_synth/lig_dom"/>
</dbReference>
<dbReference type="InterPro" id="IPR045851">
    <property type="entry name" value="AMP-bd_C_sf"/>
</dbReference>
<feature type="domain" description="AMP-binding enzyme C-terminal" evidence="2">
    <location>
        <begin position="502"/>
        <end position="583"/>
    </location>
</feature>
<feature type="domain" description="AMP-dependent synthetase/ligase" evidence="1">
    <location>
        <begin position="44"/>
        <end position="438"/>
    </location>
</feature>
<dbReference type="AlphaFoldDB" id="A0A0D7A947"/>
<reference evidence="3 4" key="1">
    <citation type="journal article" date="2015" name="Fungal Genet. Biol.">
        <title>Evolution of novel wood decay mechanisms in Agaricales revealed by the genome sequences of Fistulina hepatica and Cylindrobasidium torrendii.</title>
        <authorList>
            <person name="Floudas D."/>
            <person name="Held B.W."/>
            <person name="Riley R."/>
            <person name="Nagy L.G."/>
            <person name="Koehler G."/>
            <person name="Ransdell A.S."/>
            <person name="Younus H."/>
            <person name="Chow J."/>
            <person name="Chiniquy J."/>
            <person name="Lipzen A."/>
            <person name="Tritt A."/>
            <person name="Sun H."/>
            <person name="Haridas S."/>
            <person name="LaButti K."/>
            <person name="Ohm R.A."/>
            <person name="Kues U."/>
            <person name="Blanchette R.A."/>
            <person name="Grigoriev I.V."/>
            <person name="Minto R.E."/>
            <person name="Hibbett D.S."/>
        </authorList>
    </citation>
    <scope>NUCLEOTIDE SEQUENCE [LARGE SCALE GENOMIC DNA]</scope>
    <source>
        <strain evidence="3 4">ATCC 64428</strain>
    </source>
</reference>
<sequence length="605" mass="67178">MRTLGNYFDSYILYNHSLRPALICPQERQDVHGGPPARNVGHATHIAWDFAELDRHVGALARGLLRMGVCPGDRVGVIMGNTSAYAILQWACARIGAILTSMNPAYKSREFVDVMRLVGVKHLFVVPRLRTSHYIRMLLEVLPALRGAHFIQEESLPELRNLVVVPKDEEDRLELQRLDIPAAVDWREIFVWSENGGEHKLVREISGILDKDDIINLQFTSGTTGAPKAVSLSHHNLLNNAIAVGNRMGYTKKDVLCNAPPLFHCFDKFLRAILISLSLSARLVMGNLTSWCHGACVVYASESFDPRAVVDAVVNHQCTALYGVPTHFLGVLEQIDERRKAGHALDFSNVRTGIAAGSTIPVQLMRNLIEKANLNGLTTAYGMTETSPVSFQTALTDSLEMRLETVGKALPHVKAKVVDPDGNIVPVNTPGEVCVSGYLCSWRCRYWNDDHQTSLCMRRDDQGTLWIHSGDEGIMDENGYLRIVGRIKDMIIRGGENLFPVQIENALTDHDDVVEAAAVAVPDDKFGEVVGVWIVRRPGSSLSRKQVRQFVSDTMNRQNAPVWVWIVGEDGDEGRLPKTASGKVVKHVLREWSRKLAQEGVGRVL</sequence>
<dbReference type="Proteomes" id="UP000054144">
    <property type="component" value="Unassembled WGS sequence"/>
</dbReference>
<evidence type="ECO:0000313" key="3">
    <source>
        <dbReference type="EMBL" id="KIY47303.1"/>
    </source>
</evidence>
<dbReference type="PROSITE" id="PS00455">
    <property type="entry name" value="AMP_BINDING"/>
    <property type="match status" value="1"/>
</dbReference>
<dbReference type="Gene3D" id="3.30.300.30">
    <property type="match status" value="1"/>
</dbReference>
<dbReference type="PANTHER" id="PTHR43201">
    <property type="entry name" value="ACYL-COA SYNTHETASE"/>
    <property type="match status" value="1"/>
</dbReference>
<dbReference type="PANTHER" id="PTHR43201:SF30">
    <property type="entry name" value="AMP-DEPENDENT SYNTHETASE_LIGASE DOMAIN-CONTAINING PROTEIN"/>
    <property type="match status" value="1"/>
</dbReference>
<dbReference type="InterPro" id="IPR020845">
    <property type="entry name" value="AMP-binding_CS"/>
</dbReference>
<proteinExistence type="predicted"/>
<dbReference type="Gene3D" id="3.40.50.12780">
    <property type="entry name" value="N-terminal domain of ligase-like"/>
    <property type="match status" value="1"/>
</dbReference>
<dbReference type="EMBL" id="KN881952">
    <property type="protein sequence ID" value="KIY47303.1"/>
    <property type="molecule type" value="Genomic_DNA"/>
</dbReference>
<dbReference type="Pfam" id="PF13193">
    <property type="entry name" value="AMP-binding_C"/>
    <property type="match status" value="1"/>
</dbReference>
<evidence type="ECO:0000259" key="1">
    <source>
        <dbReference type="Pfam" id="PF00501"/>
    </source>
</evidence>
<protein>
    <submittedName>
        <fullName evidence="3">Acetyl-CoA synthetase-like protein</fullName>
    </submittedName>
</protein>
<dbReference type="InterPro" id="IPR025110">
    <property type="entry name" value="AMP-bd_C"/>
</dbReference>
<evidence type="ECO:0000313" key="4">
    <source>
        <dbReference type="Proteomes" id="UP000054144"/>
    </source>
</evidence>
<keyword evidence="4" id="KW-1185">Reference proteome</keyword>